<dbReference type="AlphaFoldDB" id="A0A0F9RW95"/>
<dbReference type="InterPro" id="IPR053717">
    <property type="entry name" value="MerB_lyase_sf"/>
</dbReference>
<evidence type="ECO:0000256" key="1">
    <source>
        <dbReference type="SAM" id="Coils"/>
    </source>
</evidence>
<dbReference type="Pfam" id="PF03243">
    <property type="entry name" value="MerB"/>
    <property type="match status" value="1"/>
</dbReference>
<accession>A0A0F9RW95</accession>
<organism evidence="2">
    <name type="scientific">marine sediment metagenome</name>
    <dbReference type="NCBI Taxonomy" id="412755"/>
    <lineage>
        <taxon>unclassified sequences</taxon>
        <taxon>metagenomes</taxon>
        <taxon>ecological metagenomes</taxon>
    </lineage>
</organism>
<dbReference type="SUPFAM" id="SSF160387">
    <property type="entry name" value="NosL/MerB-like"/>
    <property type="match status" value="1"/>
</dbReference>
<dbReference type="EMBL" id="LAZR01003145">
    <property type="protein sequence ID" value="KKN21478.1"/>
    <property type="molecule type" value="Genomic_DNA"/>
</dbReference>
<name>A0A0F9RW95_9ZZZZ</name>
<dbReference type="InterPro" id="IPR004927">
    <property type="entry name" value="MerB"/>
</dbReference>
<protein>
    <submittedName>
        <fullName evidence="2">Uncharacterized protein</fullName>
    </submittedName>
</protein>
<evidence type="ECO:0000313" key="2">
    <source>
        <dbReference type="EMBL" id="KKN21478.1"/>
    </source>
</evidence>
<reference evidence="2" key="1">
    <citation type="journal article" date="2015" name="Nature">
        <title>Complex archaea that bridge the gap between prokaryotes and eukaryotes.</title>
        <authorList>
            <person name="Spang A."/>
            <person name="Saw J.H."/>
            <person name="Jorgensen S.L."/>
            <person name="Zaremba-Niedzwiedzka K."/>
            <person name="Martijn J."/>
            <person name="Lind A.E."/>
            <person name="van Eijk R."/>
            <person name="Schleper C."/>
            <person name="Guy L."/>
            <person name="Ettema T.J."/>
        </authorList>
    </citation>
    <scope>NUCLEOTIDE SEQUENCE</scope>
</reference>
<dbReference type="InterPro" id="IPR036390">
    <property type="entry name" value="WH_DNA-bd_sf"/>
</dbReference>
<dbReference type="SUPFAM" id="SSF46785">
    <property type="entry name" value="Winged helix' DNA-binding domain"/>
    <property type="match status" value="1"/>
</dbReference>
<feature type="coiled-coil region" evidence="1">
    <location>
        <begin position="93"/>
        <end position="120"/>
    </location>
</feature>
<keyword evidence="1" id="KW-0175">Coiled coil</keyword>
<proteinExistence type="predicted"/>
<gene>
    <name evidence="2" type="ORF">LCGC14_0925050</name>
</gene>
<comment type="caution">
    <text evidence="2">The sequence shown here is derived from an EMBL/GenBank/DDBJ whole genome shotgun (WGS) entry which is preliminary data.</text>
</comment>
<dbReference type="Gene3D" id="3.30.450.410">
    <property type="match status" value="1"/>
</dbReference>
<sequence>MRNIDSKLTPKEIKILTYLLSEYKQRHHFPDIEETRRALKLNYDKQLEDKLILQFVKRGFPQVGMTQSQEKVFDYIVEQYSKYDIINTFNEIGKELNISRQDLEEIITKLEKRRVIHRKKDDDDKIVPRISKIGYDHKVILKDGRNLKPIEAACVIDALGLPFTYNQDATILSKDPITKQEIKIEIKDEQIAYKQPKNLIAYLGSQCSTTLFFTSNESLKEWEKQHPDQKGTTINMKQALALARKIFEKRLDIDCVPSCEISIDQDQKNIEWLEIPSIDNKDKCCE</sequence>
<dbReference type="GO" id="GO:0018836">
    <property type="term" value="F:alkylmercury lyase activity"/>
    <property type="evidence" value="ECO:0007669"/>
    <property type="project" value="InterPro"/>
</dbReference>